<sequence>MKFKNISLLVFLSLGVLMYSCSEDGENDIIENPNPGDPTDPDNPDNPDNPDPGDGELPNTTIGDLISKEEYEEFFPYRYGAEQSNNWEINPEKDFFVYEALIKAAAGLENIMLKIESRVITDTYSAQRITRIDKQTGEEKLLKEEDDFNAEWNQSKPIVTTEVDYANFLNQGTETQRSQELAAFLANISHETTGGWPTAPGGQYAWGLHFREEVGYENGGAISYRDETNKYYPPAPGQSYHGRGPIQLSWNYNYGQFSDFLYGDKNVLLDDPGKLTKDAIISFQSAIWFWMTPQFPKPSCHDVMVGNWEPSQEDLSAGRKPGFGMTINIINGGIECGHGTNDKIKSRNGFYERYTSIFGVPMGDDCDCGGMQSY</sequence>
<evidence type="ECO:0000256" key="1">
    <source>
        <dbReference type="ARBA" id="ARBA00022821"/>
    </source>
</evidence>
<dbReference type="PANTHER" id="PTHR22595:SF79">
    <property type="entry name" value="CHITINASE 12"/>
    <property type="match status" value="1"/>
</dbReference>
<organism evidence="8 9">
    <name type="scientific">Aureibacter tunicatorum</name>
    <dbReference type="NCBI Taxonomy" id="866807"/>
    <lineage>
        <taxon>Bacteria</taxon>
        <taxon>Pseudomonadati</taxon>
        <taxon>Bacteroidota</taxon>
        <taxon>Cytophagia</taxon>
        <taxon>Cytophagales</taxon>
        <taxon>Persicobacteraceae</taxon>
        <taxon>Aureibacter</taxon>
    </lineage>
</organism>
<evidence type="ECO:0000256" key="3">
    <source>
        <dbReference type="PIRSR" id="PIRSR001060-1"/>
    </source>
</evidence>
<name>A0AAE3XIL0_9BACT</name>
<dbReference type="GO" id="GO:0016998">
    <property type="term" value="P:cell wall macromolecule catabolic process"/>
    <property type="evidence" value="ECO:0007669"/>
    <property type="project" value="InterPro"/>
</dbReference>
<feature type="chain" id="PRO_5042199122" description="Glycoside hydrolase family 19 catalytic domain-containing protein" evidence="6">
    <location>
        <begin position="23"/>
        <end position="374"/>
    </location>
</feature>
<dbReference type="InterPro" id="IPR016283">
    <property type="entry name" value="Glyco_hydro_19"/>
</dbReference>
<keyword evidence="1" id="KW-0611">Plant defense</keyword>
<evidence type="ECO:0000256" key="6">
    <source>
        <dbReference type="SAM" id="SignalP"/>
    </source>
</evidence>
<dbReference type="Gene3D" id="3.30.20.10">
    <property type="entry name" value="Endochitinase, domain 2"/>
    <property type="match status" value="1"/>
</dbReference>
<dbReference type="AlphaFoldDB" id="A0AAE3XIL0"/>
<accession>A0AAE3XIL0</accession>
<evidence type="ECO:0000256" key="2">
    <source>
        <dbReference type="ARBA" id="ARBA00023157"/>
    </source>
</evidence>
<dbReference type="InterPro" id="IPR000726">
    <property type="entry name" value="Glyco_hydro_19_cat"/>
</dbReference>
<keyword evidence="2 4" id="KW-1015">Disulfide bond</keyword>
<dbReference type="CDD" id="cd00325">
    <property type="entry name" value="chitinase_GH19"/>
    <property type="match status" value="1"/>
</dbReference>
<protein>
    <recommendedName>
        <fullName evidence="7">Glycoside hydrolase family 19 catalytic domain-containing protein</fullName>
    </recommendedName>
</protein>
<dbReference type="Pfam" id="PF00182">
    <property type="entry name" value="Glyco_hydro_19"/>
    <property type="match status" value="1"/>
</dbReference>
<dbReference type="PROSITE" id="PS00774">
    <property type="entry name" value="CHITINASE_19_2"/>
    <property type="match status" value="1"/>
</dbReference>
<evidence type="ECO:0000256" key="4">
    <source>
        <dbReference type="PIRSR" id="PIRSR001060-2"/>
    </source>
</evidence>
<dbReference type="PANTHER" id="PTHR22595">
    <property type="entry name" value="CHITINASE-RELATED"/>
    <property type="match status" value="1"/>
</dbReference>
<evidence type="ECO:0000313" key="8">
    <source>
        <dbReference type="EMBL" id="MDR6237378.1"/>
    </source>
</evidence>
<dbReference type="GO" id="GO:0005975">
    <property type="term" value="P:carbohydrate metabolic process"/>
    <property type="evidence" value="ECO:0007669"/>
    <property type="project" value="InterPro"/>
</dbReference>
<dbReference type="PROSITE" id="PS51257">
    <property type="entry name" value="PROKAR_LIPOPROTEIN"/>
    <property type="match status" value="1"/>
</dbReference>
<feature type="signal peptide" evidence="6">
    <location>
        <begin position="1"/>
        <end position="22"/>
    </location>
</feature>
<dbReference type="PIRSF" id="PIRSF001060">
    <property type="entry name" value="Endochitinase"/>
    <property type="match status" value="1"/>
</dbReference>
<evidence type="ECO:0000256" key="5">
    <source>
        <dbReference type="SAM" id="MobiDB-lite"/>
    </source>
</evidence>
<dbReference type="GO" id="GO:0050832">
    <property type="term" value="P:defense response to fungus"/>
    <property type="evidence" value="ECO:0007669"/>
    <property type="project" value="UniProtKB-ARBA"/>
</dbReference>
<dbReference type="InterPro" id="IPR023346">
    <property type="entry name" value="Lysozyme-like_dom_sf"/>
</dbReference>
<dbReference type="Proteomes" id="UP001185092">
    <property type="component" value="Unassembled WGS sequence"/>
</dbReference>
<gene>
    <name evidence="8" type="ORF">HNQ88_000354</name>
</gene>
<evidence type="ECO:0000259" key="7">
    <source>
        <dbReference type="PROSITE" id="PS00774"/>
    </source>
</evidence>
<feature type="domain" description="Glycoside hydrolase family 19 catalytic" evidence="7">
    <location>
        <begin position="281"/>
        <end position="291"/>
    </location>
</feature>
<keyword evidence="9" id="KW-1185">Reference proteome</keyword>
<feature type="disulfide bond" evidence="4">
    <location>
        <begin position="336"/>
        <end position="368"/>
    </location>
</feature>
<feature type="region of interest" description="Disordered" evidence="5">
    <location>
        <begin position="27"/>
        <end position="61"/>
    </location>
</feature>
<dbReference type="GO" id="GO:0004568">
    <property type="term" value="F:chitinase activity"/>
    <property type="evidence" value="ECO:0007669"/>
    <property type="project" value="InterPro"/>
</dbReference>
<keyword evidence="6" id="KW-0732">Signal</keyword>
<dbReference type="Gene3D" id="1.10.530.10">
    <property type="match status" value="1"/>
</dbReference>
<proteinExistence type="predicted"/>
<dbReference type="RefSeq" id="WP_309936839.1">
    <property type="nucleotide sequence ID" value="NZ_AP025305.1"/>
</dbReference>
<evidence type="ECO:0000313" key="9">
    <source>
        <dbReference type="Proteomes" id="UP001185092"/>
    </source>
</evidence>
<feature type="active site" description="Proton donor" evidence="3">
    <location>
        <position position="191"/>
    </location>
</feature>
<comment type="caution">
    <text evidence="8">The sequence shown here is derived from an EMBL/GenBank/DDBJ whole genome shotgun (WGS) entry which is preliminary data.</text>
</comment>
<reference evidence="8" key="1">
    <citation type="submission" date="2023-07" db="EMBL/GenBank/DDBJ databases">
        <title>Genomic Encyclopedia of Type Strains, Phase IV (KMG-IV): sequencing the most valuable type-strain genomes for metagenomic binning, comparative biology and taxonomic classification.</title>
        <authorList>
            <person name="Goeker M."/>
        </authorList>
    </citation>
    <scope>NUCLEOTIDE SEQUENCE</scope>
    <source>
        <strain evidence="8">DSM 26174</strain>
    </source>
</reference>
<dbReference type="EMBL" id="JAVDQD010000001">
    <property type="protein sequence ID" value="MDR6237378.1"/>
    <property type="molecule type" value="Genomic_DNA"/>
</dbReference>
<dbReference type="SUPFAM" id="SSF53955">
    <property type="entry name" value="Lysozyme-like"/>
    <property type="match status" value="1"/>
</dbReference>
<dbReference type="GO" id="GO:0006032">
    <property type="term" value="P:chitin catabolic process"/>
    <property type="evidence" value="ECO:0007669"/>
    <property type="project" value="InterPro"/>
</dbReference>